<sequence>MSLQEKKSAADATLESFCCIFGSLVVSELNFSCDILVIHNHAINLDGCPV</sequence>
<dbReference type="EMBL" id="CP000790">
    <property type="protein sequence ID" value="ABU73471.1"/>
    <property type="molecule type" value="Genomic_DNA"/>
</dbReference>
<evidence type="ECO:0000313" key="1">
    <source>
        <dbReference type="EMBL" id="ABU73471.1"/>
    </source>
</evidence>
<organism evidence="1 2">
    <name type="scientific">Vibrio campbellii (strain ATCC BAA-1116)</name>
    <dbReference type="NCBI Taxonomy" id="2902295"/>
    <lineage>
        <taxon>Bacteria</taxon>
        <taxon>Pseudomonadati</taxon>
        <taxon>Pseudomonadota</taxon>
        <taxon>Gammaproteobacteria</taxon>
        <taxon>Vibrionales</taxon>
        <taxon>Vibrionaceae</taxon>
        <taxon>Vibrio</taxon>
    </lineage>
</organism>
<proteinExistence type="predicted"/>
<reference evidence="1 2" key="1">
    <citation type="submission" date="2007-08" db="EMBL/GenBank/DDBJ databases">
        <authorList>
            <consortium name="The Vibrio harveyi Genome Sequencing Project"/>
            <person name="Bassler B."/>
            <person name="Clifton S.W."/>
            <person name="Fulton L."/>
            <person name="Delehaunty K."/>
            <person name="Fronick C."/>
            <person name="Harrison M."/>
            <person name="Markivic C."/>
            <person name="Fulton R."/>
            <person name="Tin-Wollam A.-M."/>
            <person name="Shah N."/>
            <person name="Pepin K."/>
            <person name="Nash W."/>
            <person name="Thiruvilangam P."/>
            <person name="Bhonagiri V."/>
            <person name="Waters C."/>
            <person name="Tu K.C."/>
            <person name="Irgon J."/>
            <person name="Wilson R.K."/>
        </authorList>
    </citation>
    <scope>NUCLEOTIDE SEQUENCE [LARGE SCALE GENOMIC DNA]</scope>
    <source>
        <strain evidence="2">ATCC BAA-1116 / BB120</strain>
    </source>
</reference>
<accession>A7N474</accession>
<evidence type="ECO:0000313" key="2">
    <source>
        <dbReference type="Proteomes" id="UP000008152"/>
    </source>
</evidence>
<dbReference type="KEGG" id="vha:VIBHAR_05567"/>
<protein>
    <submittedName>
        <fullName evidence="1">Uncharacterized protein</fullName>
    </submittedName>
</protein>
<name>A7N474_VIBC1</name>
<dbReference type="Proteomes" id="UP000008152">
    <property type="component" value="Chromosome II"/>
</dbReference>
<gene>
    <name evidence="1" type="ordered locus">VIBHAR_05567</name>
</gene>
<dbReference type="AlphaFoldDB" id="A7N474"/>